<dbReference type="EMBL" id="GG663367">
    <property type="protein sequence ID" value="EEH07163.1"/>
    <property type="molecule type" value="Genomic_DNA"/>
</dbReference>
<dbReference type="InParanoid" id="C0NMR5"/>
<keyword evidence="2" id="KW-1185">Reference proteome</keyword>
<evidence type="ECO:0000313" key="1">
    <source>
        <dbReference type="EMBL" id="EEH07163.1"/>
    </source>
</evidence>
<dbReference type="AlphaFoldDB" id="C0NMR5"/>
<protein>
    <submittedName>
        <fullName evidence="1">Uncharacterized protein</fullName>
    </submittedName>
</protein>
<accession>C0NMR5</accession>
<proteinExistence type="predicted"/>
<organism evidence="1 2">
    <name type="scientific">Ajellomyces capsulatus (strain G186AR / H82 / ATCC MYA-2454 / RMSCC 2432)</name>
    <name type="common">Darling's disease fungus</name>
    <name type="synonym">Histoplasma capsulatum</name>
    <dbReference type="NCBI Taxonomy" id="447093"/>
    <lineage>
        <taxon>Eukaryota</taxon>
        <taxon>Fungi</taxon>
        <taxon>Dikarya</taxon>
        <taxon>Ascomycota</taxon>
        <taxon>Pezizomycotina</taxon>
        <taxon>Eurotiomycetes</taxon>
        <taxon>Eurotiomycetidae</taxon>
        <taxon>Onygenales</taxon>
        <taxon>Ajellomycetaceae</taxon>
        <taxon>Histoplasma</taxon>
    </lineage>
</organism>
<evidence type="ECO:0000313" key="2">
    <source>
        <dbReference type="Proteomes" id="UP000001631"/>
    </source>
</evidence>
<sequence>MHRIDRRSWPNGDEALVPRRREEPRSQAFPRLVLQLLNCHSVLSAMEKATLFQWLWITPPHHYCCCLARGYLAAFESAFELYQIHVLGCGTHCCSSDFTSRRSATVKHRKSRKLASYTHPQTSISAYYTPNNTPLTILRTQHAHDASNVIRKSRPSPTHLLPDERLNLLTQLLHTRPRKSIVHRKLDVGRIVLPTSHGHPKVISCLLVHTPDDRTRADGMDL</sequence>
<dbReference type="RefSeq" id="XP_045287644.1">
    <property type="nucleotide sequence ID" value="XM_045431091.1"/>
</dbReference>
<reference evidence="1" key="1">
    <citation type="submission" date="2009-02" db="EMBL/GenBank/DDBJ databases">
        <title>The Genome Sequence of Ajellomyces capsulatus strain G186AR.</title>
        <authorList>
            <consortium name="The Broad Institute Genome Sequencing Platform"/>
            <person name="Champion M."/>
            <person name="Cuomo C."/>
            <person name="Ma L.-J."/>
            <person name="Henn M.R."/>
            <person name="Sil A."/>
            <person name="Goldman B."/>
            <person name="Young S.K."/>
            <person name="Kodira C.D."/>
            <person name="Zeng Q."/>
            <person name="Koehrsen M."/>
            <person name="Alvarado L."/>
            <person name="Berlin A."/>
            <person name="Borenstein D."/>
            <person name="Chen Z."/>
            <person name="Engels R."/>
            <person name="Freedman E."/>
            <person name="Gellesch M."/>
            <person name="Goldberg J."/>
            <person name="Griggs A."/>
            <person name="Gujja S."/>
            <person name="Heiman D."/>
            <person name="Hepburn T."/>
            <person name="Howarth C."/>
            <person name="Jen D."/>
            <person name="Larson L."/>
            <person name="Lewis B."/>
            <person name="Mehta T."/>
            <person name="Park D."/>
            <person name="Pearson M."/>
            <person name="Roberts A."/>
            <person name="Saif S."/>
            <person name="Shea T."/>
            <person name="Shenoy N."/>
            <person name="Sisk P."/>
            <person name="Stolte C."/>
            <person name="Sykes S."/>
            <person name="Walk T."/>
            <person name="White J."/>
            <person name="Yandava C."/>
            <person name="Klein B."/>
            <person name="McEwen J.G."/>
            <person name="Puccia R."/>
            <person name="Goldman G.H."/>
            <person name="Felipe M.S."/>
            <person name="Nino-Vega G."/>
            <person name="San-Blas G."/>
            <person name="Taylor J."/>
            <person name="Mendoza L."/>
            <person name="Galagan J."/>
            <person name="Nusbaum C."/>
            <person name="Birren B."/>
        </authorList>
    </citation>
    <scope>NUCLEOTIDE SEQUENCE</scope>
    <source>
        <strain evidence="1">G186AR</strain>
    </source>
</reference>
<dbReference type="HOGENOM" id="CLU_1245035_0_0_1"/>
<dbReference type="GeneID" id="69037058"/>
<gene>
    <name evidence="1" type="ORF">HCBG_04042</name>
</gene>
<name>C0NMR5_AJECG</name>
<dbReference type="Proteomes" id="UP000001631">
    <property type="component" value="Unassembled WGS sequence"/>
</dbReference>